<feature type="chain" id="PRO_5015471644" evidence="4">
    <location>
        <begin position="21"/>
        <end position="138"/>
    </location>
</feature>
<comment type="subcellular location">
    <subcellularLocation>
        <location evidence="1">Secreted</location>
    </subcellularLocation>
</comment>
<dbReference type="Gene3D" id="1.10.238.20">
    <property type="entry name" value="Pheromone/general odorant binding protein domain"/>
    <property type="match status" value="1"/>
</dbReference>
<evidence type="ECO:0000256" key="2">
    <source>
        <dbReference type="ARBA" id="ARBA00008098"/>
    </source>
</evidence>
<dbReference type="GO" id="GO:0005549">
    <property type="term" value="F:odorant binding"/>
    <property type="evidence" value="ECO:0007669"/>
    <property type="project" value="InterPro"/>
</dbReference>
<organism evidence="5">
    <name type="scientific">Bradysia odoriphaga</name>
    <dbReference type="NCBI Taxonomy" id="1564500"/>
    <lineage>
        <taxon>Eukaryota</taxon>
        <taxon>Metazoa</taxon>
        <taxon>Ecdysozoa</taxon>
        <taxon>Arthropoda</taxon>
        <taxon>Hexapoda</taxon>
        <taxon>Insecta</taxon>
        <taxon>Pterygota</taxon>
        <taxon>Neoptera</taxon>
        <taxon>Endopterygota</taxon>
        <taxon>Diptera</taxon>
        <taxon>Nematocera</taxon>
        <taxon>Sciaroidea</taxon>
        <taxon>Sciaridae</taxon>
        <taxon>Bradysia</taxon>
    </lineage>
</organism>
<dbReference type="GO" id="GO:0007608">
    <property type="term" value="P:sensory perception of smell"/>
    <property type="evidence" value="ECO:0007669"/>
    <property type="project" value="UniProtKB-ARBA"/>
</dbReference>
<feature type="signal peptide" evidence="4">
    <location>
        <begin position="1"/>
        <end position="20"/>
    </location>
</feature>
<dbReference type="CDD" id="cd23992">
    <property type="entry name" value="PBP_GOBP"/>
    <property type="match status" value="1"/>
</dbReference>
<evidence type="ECO:0000256" key="3">
    <source>
        <dbReference type="ARBA" id="ARBA00022525"/>
    </source>
</evidence>
<evidence type="ECO:0000313" key="5">
    <source>
        <dbReference type="EMBL" id="AWC08429.1"/>
    </source>
</evidence>
<name>A0A2S0X9H3_9DIPT</name>
<dbReference type="AlphaFoldDB" id="A0A2S0X9H3"/>
<dbReference type="FunFam" id="1.10.238.20:FF:000001">
    <property type="entry name" value="General odorant-binding protein lush"/>
    <property type="match status" value="1"/>
</dbReference>
<reference evidence="5" key="1">
    <citation type="journal article" date="2018" name="Front. Physiol.">
        <title>Sex- and Tissue-Specific Expression Profiles of Odorant Binding Protein and Chemosensory Protein Genes in Bradysia odoriphaga (Diptera: Sciaridae).</title>
        <authorList>
            <person name="Zhao Y."/>
            <person name="Ding J."/>
            <person name="Zhang Z."/>
            <person name="Liu F."/>
            <person name="Zhou C."/>
            <person name="Mu W."/>
        </authorList>
    </citation>
    <scope>NUCLEOTIDE SEQUENCE</scope>
</reference>
<dbReference type="InterPro" id="IPR036728">
    <property type="entry name" value="PBP_GOBP_sf"/>
</dbReference>
<keyword evidence="3" id="KW-0964">Secreted</keyword>
<dbReference type="GO" id="GO:0005576">
    <property type="term" value="C:extracellular region"/>
    <property type="evidence" value="ECO:0007669"/>
    <property type="project" value="UniProtKB-SubCell"/>
</dbReference>
<dbReference type="InterPro" id="IPR006170">
    <property type="entry name" value="PBP/GOBP"/>
</dbReference>
<dbReference type="SUPFAM" id="SSF47565">
    <property type="entry name" value="Insect pheromone/odorant-binding proteins"/>
    <property type="match status" value="1"/>
</dbReference>
<dbReference type="PANTHER" id="PTHR21364:SF2">
    <property type="entry name" value="GENERAL ODORANT-BINDING PROTEIN 19A"/>
    <property type="match status" value="1"/>
</dbReference>
<dbReference type="PANTHER" id="PTHR21364">
    <property type="entry name" value="GENERAL ODORANT-BINDING PROTEIN 19A"/>
    <property type="match status" value="1"/>
</dbReference>
<comment type="similarity">
    <text evidence="2">Belongs to the PBP/GOBP family.</text>
</comment>
<protein>
    <submittedName>
        <fullName evidence="5">Odorant-binding protein 18</fullName>
    </submittedName>
</protein>
<evidence type="ECO:0000256" key="4">
    <source>
        <dbReference type="SAM" id="SignalP"/>
    </source>
</evidence>
<evidence type="ECO:0000256" key="1">
    <source>
        <dbReference type="ARBA" id="ARBA00004613"/>
    </source>
</evidence>
<accession>A0A2S0X9H3</accession>
<dbReference type="SMART" id="SM00708">
    <property type="entry name" value="PhBP"/>
    <property type="match status" value="1"/>
</dbReference>
<keyword evidence="4" id="KW-0732">Signal</keyword>
<proteinExistence type="evidence at transcript level"/>
<sequence length="138" mass="15370">MGKVLISLLLGLMWKVAVEAAIELPEHLKGPAKILRKTCQAETNVSEDLIEQSKGGYLPEDKALQCYIDCLFRTTGLYDAGGNIKFDDVYHIMPTEIKEKVDAVTAVCKTIHGSNQCERAWLTVKCYFDADPEHSLLP</sequence>
<dbReference type="EMBL" id="MG544138">
    <property type="protein sequence ID" value="AWC08429.1"/>
    <property type="molecule type" value="mRNA"/>
</dbReference>
<dbReference type="Pfam" id="PF01395">
    <property type="entry name" value="PBP_GOBP"/>
    <property type="match status" value="1"/>
</dbReference>
<gene>
    <name evidence="5" type="primary">OBP18</name>
</gene>